<feature type="transmembrane region" description="Helical" evidence="1">
    <location>
        <begin position="33"/>
        <end position="54"/>
    </location>
</feature>
<name>A0A7J6DM11_CANSA</name>
<proteinExistence type="predicted"/>
<dbReference type="GO" id="GO:0006508">
    <property type="term" value="P:proteolysis"/>
    <property type="evidence" value="ECO:0007669"/>
    <property type="project" value="InterPro"/>
</dbReference>
<evidence type="ECO:0000313" key="3">
    <source>
        <dbReference type="EMBL" id="KAF4346669.1"/>
    </source>
</evidence>
<sequence length="279" mass="31492">MGHIRPPSAQPLMASPSSKSHDLATPLFFSPDLIAPSAPLFLGVCLFVLTYGFMFEFRWMILIMVGSGSDGGGGKSSYEDEDGDEEFPAETSWAYSIGEFIETHLYKTCTLRIKLCVDELINNSKLHESTCPILSAFLYIINHGIAFKDDYSFTASTQVFSRRIYPLKDYRVLGSIELIEQVISKEGNTVIMIFHLSESFQNWQSWDIFNPDDYNDGTSKPYIMKCEAFGNERGENPYWIVRNVCKTDNWGRGDGSGRIAKLMPSVAYVPVFAEYIPTR</sequence>
<keyword evidence="6" id="KW-1185">Reference proteome</keyword>
<dbReference type="EMBL" id="JAATIP010000075">
    <property type="protein sequence ID" value="KAF4378294.1"/>
    <property type="molecule type" value="Genomic_DNA"/>
</dbReference>
<evidence type="ECO:0000313" key="6">
    <source>
        <dbReference type="Proteomes" id="UP000583929"/>
    </source>
</evidence>
<dbReference type="Pfam" id="PF00112">
    <property type="entry name" value="Peptidase_C1"/>
    <property type="match status" value="1"/>
</dbReference>
<dbReference type="SUPFAM" id="SSF54001">
    <property type="entry name" value="Cysteine proteinases"/>
    <property type="match status" value="1"/>
</dbReference>
<evidence type="ECO:0000259" key="2">
    <source>
        <dbReference type="Pfam" id="PF00112"/>
    </source>
</evidence>
<organism evidence="3 6">
    <name type="scientific">Cannabis sativa</name>
    <name type="common">Hemp</name>
    <name type="synonym">Marijuana</name>
    <dbReference type="NCBI Taxonomy" id="3483"/>
    <lineage>
        <taxon>Eukaryota</taxon>
        <taxon>Viridiplantae</taxon>
        <taxon>Streptophyta</taxon>
        <taxon>Embryophyta</taxon>
        <taxon>Tracheophyta</taxon>
        <taxon>Spermatophyta</taxon>
        <taxon>Magnoliopsida</taxon>
        <taxon>eudicotyledons</taxon>
        <taxon>Gunneridae</taxon>
        <taxon>Pentapetalae</taxon>
        <taxon>rosids</taxon>
        <taxon>fabids</taxon>
        <taxon>Rosales</taxon>
        <taxon>Cannabaceae</taxon>
        <taxon>Cannabis</taxon>
    </lineage>
</organism>
<reference evidence="5 6" key="1">
    <citation type="journal article" date="2020" name="bioRxiv">
        <title>Sequence and annotation of 42 cannabis genomes reveals extensive copy number variation in cannabinoid synthesis and pathogen resistance genes.</title>
        <authorList>
            <person name="Mckernan K.J."/>
            <person name="Helbert Y."/>
            <person name="Kane L.T."/>
            <person name="Ebling H."/>
            <person name="Zhang L."/>
            <person name="Liu B."/>
            <person name="Eaton Z."/>
            <person name="Mclaughlin S."/>
            <person name="Kingan S."/>
            <person name="Baybayan P."/>
            <person name="Concepcion G."/>
            <person name="Jordan M."/>
            <person name="Riva A."/>
            <person name="Barbazuk W."/>
            <person name="Harkins T."/>
        </authorList>
    </citation>
    <scope>NUCLEOTIDE SEQUENCE [LARGE SCALE GENOMIC DNA]</scope>
    <source>
        <strain evidence="5 6">cv. Jamaican Lion 4</strain>
        <strain evidence="3">Father</strain>
        <strain evidence="4">Mother</strain>
        <tissue evidence="3">Leaf</tissue>
    </source>
</reference>
<protein>
    <recommendedName>
        <fullName evidence="2">Peptidase C1A papain C-terminal domain-containing protein</fullName>
    </recommendedName>
</protein>
<dbReference type="Proteomes" id="UP000583929">
    <property type="component" value="Unassembled WGS sequence"/>
</dbReference>
<accession>A0A7J6DM11</accession>
<comment type="caution">
    <text evidence="3">The sequence shown here is derived from an EMBL/GenBank/DDBJ whole genome shotgun (WGS) entry which is preliminary data.</text>
</comment>
<dbReference type="GO" id="GO:0008234">
    <property type="term" value="F:cysteine-type peptidase activity"/>
    <property type="evidence" value="ECO:0007669"/>
    <property type="project" value="InterPro"/>
</dbReference>
<keyword evidence="1" id="KW-1133">Transmembrane helix</keyword>
<keyword evidence="1" id="KW-0472">Membrane</keyword>
<feature type="domain" description="Peptidase C1A papain C-terminal" evidence="2">
    <location>
        <begin position="92"/>
        <end position="255"/>
    </location>
</feature>
<gene>
    <name evidence="4" type="ORF">F8388_010733</name>
    <name evidence="3" type="ORF">G4B88_030233</name>
</gene>
<dbReference type="Proteomes" id="UP000525078">
    <property type="component" value="Unassembled WGS sequence"/>
</dbReference>
<dbReference type="Gene3D" id="3.90.70.10">
    <property type="entry name" value="Cysteine proteinases"/>
    <property type="match status" value="1"/>
</dbReference>
<evidence type="ECO:0000313" key="5">
    <source>
        <dbReference type="Proteomes" id="UP000525078"/>
    </source>
</evidence>
<evidence type="ECO:0000256" key="1">
    <source>
        <dbReference type="SAM" id="Phobius"/>
    </source>
</evidence>
<dbReference type="InterPro" id="IPR000668">
    <property type="entry name" value="Peptidase_C1A_C"/>
</dbReference>
<dbReference type="AlphaFoldDB" id="A0A7J6DM11"/>
<keyword evidence="1" id="KW-0812">Transmembrane</keyword>
<dbReference type="InterPro" id="IPR038765">
    <property type="entry name" value="Papain-like_cys_pep_sf"/>
</dbReference>
<dbReference type="EMBL" id="JAATIQ010000936">
    <property type="protein sequence ID" value="KAF4346669.1"/>
    <property type="molecule type" value="Genomic_DNA"/>
</dbReference>
<evidence type="ECO:0000313" key="4">
    <source>
        <dbReference type="EMBL" id="KAF4378294.1"/>
    </source>
</evidence>